<organism evidence="2 3">
    <name type="scientific">Neorhizobium galegae bv. officinalis</name>
    <dbReference type="NCBI Taxonomy" id="323656"/>
    <lineage>
        <taxon>Bacteria</taxon>
        <taxon>Pseudomonadati</taxon>
        <taxon>Pseudomonadota</taxon>
        <taxon>Alphaproteobacteria</taxon>
        <taxon>Hyphomicrobiales</taxon>
        <taxon>Rhizobiaceae</taxon>
        <taxon>Rhizobium/Agrobacterium group</taxon>
        <taxon>Neorhizobium</taxon>
    </lineage>
</organism>
<protein>
    <recommendedName>
        <fullName evidence="1">TfoX N-terminal domain-containing protein</fullName>
    </recommendedName>
</protein>
<name>A0A0T7F8H8_NEOGA</name>
<dbReference type="Pfam" id="PF04993">
    <property type="entry name" value="TfoX_N"/>
    <property type="match status" value="1"/>
</dbReference>
<dbReference type="SUPFAM" id="SSF159894">
    <property type="entry name" value="YgaC/TfoX-N like"/>
    <property type="match status" value="1"/>
</dbReference>
<gene>
    <name evidence="2" type="ORF">NGAL_HAMBI1145_00370</name>
</gene>
<accession>A0A0T7F8H8</accession>
<dbReference type="Proteomes" id="UP000046176">
    <property type="component" value="Unassembled WGS sequence"/>
</dbReference>
<dbReference type="AlphaFoldDB" id="A0A0T7F8H8"/>
<evidence type="ECO:0000259" key="1">
    <source>
        <dbReference type="Pfam" id="PF04993"/>
    </source>
</evidence>
<evidence type="ECO:0000313" key="3">
    <source>
        <dbReference type="Proteomes" id="UP000046176"/>
    </source>
</evidence>
<dbReference type="RefSeq" id="WP_046664447.1">
    <property type="nucleotide sequence ID" value="NZ_CCRH01000001.1"/>
</dbReference>
<proteinExistence type="predicted"/>
<reference evidence="2 3" key="1">
    <citation type="submission" date="2014-08" db="EMBL/GenBank/DDBJ databases">
        <authorList>
            <person name="Chen Y.-H."/>
        </authorList>
    </citation>
    <scope>NUCLEOTIDE SEQUENCE [LARGE SCALE GENOMIC DNA]</scope>
</reference>
<evidence type="ECO:0000313" key="2">
    <source>
        <dbReference type="EMBL" id="CDZ31276.1"/>
    </source>
</evidence>
<dbReference type="InterPro" id="IPR007076">
    <property type="entry name" value="TfoX_N"/>
</dbReference>
<feature type="domain" description="TfoX N-terminal" evidence="1">
    <location>
        <begin position="16"/>
        <end position="108"/>
    </location>
</feature>
<sequence length="124" mass="13579">MSLSTSRQMALDIADRLTSVEPATVTRYFAGAAIRVGGAQIGFVMKNSLYFRVDDESRPQFEALDSRPFSYKTSARNVLVASYYEVPADVLDDDDRLNDWATAAYRAARSSPDSKQKKAAGAAS</sequence>
<dbReference type="OrthoDB" id="1524907at2"/>
<dbReference type="Gene3D" id="3.30.1460.30">
    <property type="entry name" value="YgaC/TfoX-N like chaperone"/>
    <property type="match status" value="1"/>
</dbReference>
<dbReference type="EMBL" id="CCRH01000001">
    <property type="protein sequence ID" value="CDZ31276.1"/>
    <property type="molecule type" value="Genomic_DNA"/>
</dbReference>